<protein>
    <recommendedName>
        <fullName evidence="7 14">Ribonuclease HII</fullName>
        <shortName evidence="14">RNase HII</shortName>
        <ecNumber evidence="6 14">3.1.26.4</ecNumber>
    </recommendedName>
</protein>
<accession>A0A4P9UKQ0</accession>
<reference evidence="19" key="1">
    <citation type="journal article" date="2019" name="J. Bacteriol.">
        <title>A Mutagenic Screen Identifies a TonB-Dependent Receptor Required for the Lanthanide Metal Switch in the Type I Methanotroph 'Methylotuvimicrobium buryatense' 5GB1C.</title>
        <authorList>
            <person name="Groom J.D."/>
            <person name="Ford S.M."/>
            <person name="Pesesky M.W."/>
            <person name="Lidstrom M.E."/>
        </authorList>
    </citation>
    <scope>NUCLEOTIDE SEQUENCE [LARGE SCALE GENOMIC DNA]</scope>
    <source>
        <strain evidence="19">5GB1C</strain>
    </source>
</reference>
<dbReference type="InterPro" id="IPR036397">
    <property type="entry name" value="RNaseH_sf"/>
</dbReference>
<dbReference type="NCBIfam" id="NF000595">
    <property type="entry name" value="PRK00015.1-3"/>
    <property type="match status" value="1"/>
</dbReference>
<dbReference type="STRING" id="675511.GCA_000341735_02042"/>
<feature type="binding site" evidence="14 15">
    <location>
        <position position="100"/>
    </location>
    <ligand>
        <name>a divalent metal cation</name>
        <dbReference type="ChEBI" id="CHEBI:60240"/>
    </ligand>
</feature>
<dbReference type="EMBL" id="CP035467">
    <property type="protein sequence ID" value="QCW81647.1"/>
    <property type="molecule type" value="Genomic_DNA"/>
</dbReference>
<feature type="domain" description="RNase H type-2" evidence="17">
    <location>
        <begin position="2"/>
        <end position="187"/>
    </location>
</feature>
<dbReference type="PANTHER" id="PTHR10954:SF18">
    <property type="entry name" value="RIBONUCLEASE HII"/>
    <property type="match status" value="1"/>
</dbReference>
<dbReference type="PANTHER" id="PTHR10954">
    <property type="entry name" value="RIBONUCLEASE H2 SUBUNIT A"/>
    <property type="match status" value="1"/>
</dbReference>
<keyword evidence="11 14" id="KW-0255">Endonuclease</keyword>
<keyword evidence="12 14" id="KW-0378">Hydrolase</keyword>
<evidence type="ECO:0000256" key="13">
    <source>
        <dbReference type="ARBA" id="ARBA00023211"/>
    </source>
</evidence>
<dbReference type="HAMAP" id="MF_00052_B">
    <property type="entry name" value="RNase_HII_B"/>
    <property type="match status" value="1"/>
</dbReference>
<dbReference type="GO" id="GO:0043137">
    <property type="term" value="P:DNA replication, removal of RNA primer"/>
    <property type="evidence" value="ECO:0007669"/>
    <property type="project" value="TreeGrafter"/>
</dbReference>
<dbReference type="InterPro" id="IPR024567">
    <property type="entry name" value="RNase_HII/HIII_dom"/>
</dbReference>
<dbReference type="GO" id="GO:0005737">
    <property type="term" value="C:cytoplasm"/>
    <property type="evidence" value="ECO:0007669"/>
    <property type="project" value="UniProtKB-SubCell"/>
</dbReference>
<proteinExistence type="inferred from homology"/>
<evidence type="ECO:0000256" key="10">
    <source>
        <dbReference type="ARBA" id="ARBA00022723"/>
    </source>
</evidence>
<dbReference type="RefSeq" id="WP_017840578.1">
    <property type="nucleotide sequence ID" value="NZ_CP035467.1"/>
</dbReference>
<name>A0A4P9UKQ0_METBY</name>
<dbReference type="GO" id="GO:0030145">
    <property type="term" value="F:manganese ion binding"/>
    <property type="evidence" value="ECO:0007669"/>
    <property type="project" value="UniProtKB-UniRule"/>
</dbReference>
<evidence type="ECO:0000256" key="5">
    <source>
        <dbReference type="ARBA" id="ARBA00007383"/>
    </source>
</evidence>
<dbReference type="FunFam" id="3.30.420.10:FF:000006">
    <property type="entry name" value="Ribonuclease HII"/>
    <property type="match status" value="1"/>
</dbReference>
<evidence type="ECO:0000259" key="17">
    <source>
        <dbReference type="PROSITE" id="PS51975"/>
    </source>
</evidence>
<comment type="subcellular location">
    <subcellularLocation>
        <location evidence="4 14">Cytoplasm</location>
    </subcellularLocation>
</comment>
<dbReference type="InterPro" id="IPR001352">
    <property type="entry name" value="RNase_HII/HIII"/>
</dbReference>
<evidence type="ECO:0000256" key="7">
    <source>
        <dbReference type="ARBA" id="ARBA00019179"/>
    </source>
</evidence>
<comment type="catalytic activity">
    <reaction evidence="1 14 15 16">
        <text>Endonucleolytic cleavage to 5'-phosphomonoester.</text>
        <dbReference type="EC" id="3.1.26.4"/>
    </reaction>
</comment>
<dbReference type="GO" id="GO:0006298">
    <property type="term" value="P:mismatch repair"/>
    <property type="evidence" value="ECO:0007669"/>
    <property type="project" value="TreeGrafter"/>
</dbReference>
<gene>
    <name evidence="14" type="primary">rnhB</name>
    <name evidence="18" type="ORF">EQU24_04840</name>
</gene>
<comment type="cofactor">
    <cofactor evidence="2">
        <name>Mg(2+)</name>
        <dbReference type="ChEBI" id="CHEBI:18420"/>
    </cofactor>
</comment>
<dbReference type="NCBIfam" id="NF000596">
    <property type="entry name" value="PRK00015.1-4"/>
    <property type="match status" value="1"/>
</dbReference>
<dbReference type="InterPro" id="IPR012337">
    <property type="entry name" value="RNaseH-like_sf"/>
</dbReference>
<feature type="binding site" evidence="14 15">
    <location>
        <position position="9"/>
    </location>
    <ligand>
        <name>a divalent metal cation</name>
        <dbReference type="ChEBI" id="CHEBI:60240"/>
    </ligand>
</feature>
<evidence type="ECO:0000256" key="15">
    <source>
        <dbReference type="PROSITE-ProRule" id="PRU01319"/>
    </source>
</evidence>
<dbReference type="GO" id="GO:0004523">
    <property type="term" value="F:RNA-DNA hybrid ribonuclease activity"/>
    <property type="evidence" value="ECO:0007669"/>
    <property type="project" value="UniProtKB-UniRule"/>
</dbReference>
<dbReference type="SUPFAM" id="SSF53098">
    <property type="entry name" value="Ribonuclease H-like"/>
    <property type="match status" value="1"/>
</dbReference>
<evidence type="ECO:0000256" key="12">
    <source>
        <dbReference type="ARBA" id="ARBA00022801"/>
    </source>
</evidence>
<evidence type="ECO:0000256" key="3">
    <source>
        <dbReference type="ARBA" id="ARBA00004065"/>
    </source>
</evidence>
<dbReference type="InterPro" id="IPR022898">
    <property type="entry name" value="RNase_HII"/>
</dbReference>
<keyword evidence="9 14" id="KW-0540">Nuclease</keyword>
<dbReference type="CDD" id="cd07182">
    <property type="entry name" value="RNase_HII_bacteria_HII_like"/>
    <property type="match status" value="1"/>
</dbReference>
<dbReference type="PROSITE" id="PS51975">
    <property type="entry name" value="RNASE_H_2"/>
    <property type="match status" value="1"/>
</dbReference>
<feature type="binding site" evidence="14 15">
    <location>
        <position position="8"/>
    </location>
    <ligand>
        <name>a divalent metal cation</name>
        <dbReference type="ChEBI" id="CHEBI:60240"/>
    </ligand>
</feature>
<dbReference type="GO" id="GO:0032299">
    <property type="term" value="C:ribonuclease H2 complex"/>
    <property type="evidence" value="ECO:0007669"/>
    <property type="project" value="TreeGrafter"/>
</dbReference>
<evidence type="ECO:0000256" key="4">
    <source>
        <dbReference type="ARBA" id="ARBA00004496"/>
    </source>
</evidence>
<evidence type="ECO:0000256" key="8">
    <source>
        <dbReference type="ARBA" id="ARBA00022490"/>
    </source>
</evidence>
<dbReference type="GO" id="GO:0003723">
    <property type="term" value="F:RNA binding"/>
    <property type="evidence" value="ECO:0007669"/>
    <property type="project" value="UniProtKB-UniRule"/>
</dbReference>
<evidence type="ECO:0000256" key="1">
    <source>
        <dbReference type="ARBA" id="ARBA00000077"/>
    </source>
</evidence>
<evidence type="ECO:0000256" key="11">
    <source>
        <dbReference type="ARBA" id="ARBA00022759"/>
    </source>
</evidence>
<evidence type="ECO:0000256" key="2">
    <source>
        <dbReference type="ARBA" id="ARBA00001946"/>
    </source>
</evidence>
<keyword evidence="13 14" id="KW-0464">Manganese</keyword>
<evidence type="ECO:0000313" key="18">
    <source>
        <dbReference type="EMBL" id="QCW81647.1"/>
    </source>
</evidence>
<dbReference type="Gene3D" id="3.30.420.10">
    <property type="entry name" value="Ribonuclease H-like superfamily/Ribonuclease H"/>
    <property type="match status" value="1"/>
</dbReference>
<comment type="similarity">
    <text evidence="5 14 16">Belongs to the RNase HII family.</text>
</comment>
<dbReference type="EC" id="3.1.26.4" evidence="6 14"/>
<dbReference type="KEGG" id="mbur:EQU24_04840"/>
<organism evidence="18 19">
    <name type="scientific">Methylotuvimicrobium buryatense</name>
    <name type="common">Methylomicrobium buryatense</name>
    <dbReference type="NCBI Taxonomy" id="95641"/>
    <lineage>
        <taxon>Bacteria</taxon>
        <taxon>Pseudomonadati</taxon>
        <taxon>Pseudomonadota</taxon>
        <taxon>Gammaproteobacteria</taxon>
        <taxon>Methylococcales</taxon>
        <taxon>Methylococcaceae</taxon>
        <taxon>Methylotuvimicrobium</taxon>
    </lineage>
</organism>
<keyword evidence="8 14" id="KW-0963">Cytoplasm</keyword>
<comment type="function">
    <text evidence="3 14 16">Endonuclease that specifically degrades the RNA of RNA-DNA hybrids.</text>
</comment>
<evidence type="ECO:0000256" key="14">
    <source>
        <dbReference type="HAMAP-Rule" id="MF_00052"/>
    </source>
</evidence>
<sequence length="187" mass="20458">MQRVAGVDEVGRGCLAGAVFAAAVVLDPDNPIAGLKDSKKISERQREALALTIKRDALCWAVARAEPSEIDRINILHAALLAMARAIAMIDPVPDWIIVDGNRYPPIDLPGEAMVKADSLVPAVSAASILAKVARDREMLFLERLYPGYGFNLHKGYPTELHRQQLMQLGITPFHRKSFAPVKALIK</sequence>
<evidence type="ECO:0000313" key="19">
    <source>
        <dbReference type="Proteomes" id="UP000305881"/>
    </source>
</evidence>
<dbReference type="AlphaFoldDB" id="A0A4P9UKQ0"/>
<evidence type="ECO:0000256" key="9">
    <source>
        <dbReference type="ARBA" id="ARBA00022722"/>
    </source>
</evidence>
<evidence type="ECO:0000256" key="16">
    <source>
        <dbReference type="RuleBase" id="RU003515"/>
    </source>
</evidence>
<keyword evidence="10 14" id="KW-0479">Metal-binding</keyword>
<dbReference type="Pfam" id="PF01351">
    <property type="entry name" value="RNase_HII"/>
    <property type="match status" value="1"/>
</dbReference>
<dbReference type="Proteomes" id="UP000305881">
    <property type="component" value="Chromosome"/>
</dbReference>
<keyword evidence="19" id="KW-1185">Reference proteome</keyword>
<comment type="cofactor">
    <cofactor evidence="14 15">
        <name>Mn(2+)</name>
        <dbReference type="ChEBI" id="CHEBI:29035"/>
    </cofactor>
    <cofactor evidence="14 15">
        <name>Mg(2+)</name>
        <dbReference type="ChEBI" id="CHEBI:18420"/>
    </cofactor>
    <text evidence="14 15">Manganese or magnesium. Binds 1 divalent metal ion per monomer in the absence of substrate. May bind a second metal ion after substrate binding.</text>
</comment>
<dbReference type="OrthoDB" id="9803420at2"/>
<evidence type="ECO:0000256" key="6">
    <source>
        <dbReference type="ARBA" id="ARBA00012180"/>
    </source>
</evidence>